<dbReference type="Gene3D" id="2.40.30.170">
    <property type="match status" value="1"/>
</dbReference>
<comment type="caution">
    <text evidence="12">The sequence shown here is derived from an EMBL/GenBank/DDBJ whole genome shotgun (WGS) entry which is preliminary data.</text>
</comment>
<keyword evidence="3 9" id="KW-0813">Transport</keyword>
<evidence type="ECO:0000256" key="6">
    <source>
        <dbReference type="ARBA" id="ARBA00022692"/>
    </source>
</evidence>
<dbReference type="InterPro" id="IPR010129">
    <property type="entry name" value="T1SS_HlyD"/>
</dbReference>
<evidence type="ECO:0000256" key="2">
    <source>
        <dbReference type="ARBA" id="ARBA00009477"/>
    </source>
</evidence>
<dbReference type="PANTHER" id="PTHR30386">
    <property type="entry name" value="MEMBRANE FUSION SUBUNIT OF EMRAB-TOLC MULTIDRUG EFFLUX PUMP"/>
    <property type="match status" value="1"/>
</dbReference>
<keyword evidence="8 9" id="KW-0472">Membrane</keyword>
<sequence length="446" mass="49329">MNKLEPEIIDLIARDERKAQFITTLLDQGRQTRLMRRTLLGIVLLLAIFIGWAIVTPVDELARARGEIQPSEHVQSLQSEEGGRIVKLLVHEGEQVKAGQPIVEFAATNLVKDVRQVDIKLNALSLDRERLKALLDKRVPDFSSFAEAYPLLTEQAQLTYQAQLQMHNAAILAKKGEMVQQSSLLQGGERGIALLTKELQETKERLARVEEGVRRGIMNKLSLSDARLQFTSVQERLNQAQSQQQSIKDQVNTLASELDKLESEFSQQVSAELGKITEAYREAQSDKQALEERKDFIVLESPVDGVVINIPETRIGAVVAAGGSVAEIVPVGQSVIMEAMVLPKDIGFVKVGQRAMVKVDSFDSARFGFIEGTVNRVAPTSSKLKENGMPYYKVQISLANPYVKSPEHTVIAGMTGEADIATGSKSVMQFLLKPLFLASDTAFHER</sequence>
<evidence type="ECO:0000256" key="10">
    <source>
        <dbReference type="SAM" id="Coils"/>
    </source>
</evidence>
<keyword evidence="10" id="KW-0175">Coiled coil</keyword>
<gene>
    <name evidence="12" type="ORF">AOX56_11615</name>
</gene>
<comment type="subcellular location">
    <subcellularLocation>
        <location evidence="1 9">Cell inner membrane</location>
        <topology evidence="1 9">Single-pass membrane protein</topology>
    </subcellularLocation>
</comment>
<keyword evidence="4 9" id="KW-1003">Cell membrane</keyword>
<keyword evidence="7 9" id="KW-1133">Transmembrane helix</keyword>
<dbReference type="RefSeq" id="WP_101316499.1">
    <property type="nucleotide sequence ID" value="NZ_CAWNSS010000025.1"/>
</dbReference>
<feature type="coiled-coil region" evidence="10">
    <location>
        <begin position="192"/>
        <end position="300"/>
    </location>
</feature>
<feature type="domain" description="AprE-like beta-barrel" evidence="11">
    <location>
        <begin position="336"/>
        <end position="423"/>
    </location>
</feature>
<dbReference type="Pfam" id="PF26002">
    <property type="entry name" value="Beta-barrel_AprE"/>
    <property type="match status" value="1"/>
</dbReference>
<evidence type="ECO:0000259" key="11">
    <source>
        <dbReference type="Pfam" id="PF26002"/>
    </source>
</evidence>
<dbReference type="InterPro" id="IPR050739">
    <property type="entry name" value="MFP"/>
</dbReference>
<dbReference type="AlphaFoldDB" id="A0A2N3J4C1"/>
<evidence type="ECO:0000256" key="3">
    <source>
        <dbReference type="ARBA" id="ARBA00022448"/>
    </source>
</evidence>
<dbReference type="PANTHER" id="PTHR30386:SF26">
    <property type="entry name" value="TRANSPORT PROTEIN COMB"/>
    <property type="match status" value="1"/>
</dbReference>
<dbReference type="InterPro" id="IPR058982">
    <property type="entry name" value="Beta-barrel_AprE"/>
</dbReference>
<evidence type="ECO:0000256" key="8">
    <source>
        <dbReference type="ARBA" id="ARBA00023136"/>
    </source>
</evidence>
<dbReference type="EMBL" id="LJZX01000025">
    <property type="protein sequence ID" value="PKQ80870.1"/>
    <property type="molecule type" value="Genomic_DNA"/>
</dbReference>
<evidence type="ECO:0000256" key="9">
    <source>
        <dbReference type="RuleBase" id="RU365093"/>
    </source>
</evidence>
<accession>A0A2N3J4C1</accession>
<keyword evidence="5 9" id="KW-0997">Cell inner membrane</keyword>
<evidence type="ECO:0000313" key="13">
    <source>
        <dbReference type="Proteomes" id="UP000233526"/>
    </source>
</evidence>
<protein>
    <recommendedName>
        <fullName evidence="9">Membrane fusion protein (MFP) family protein</fullName>
    </recommendedName>
</protein>
<dbReference type="NCBIfam" id="TIGR01843">
    <property type="entry name" value="type_I_hlyD"/>
    <property type="match status" value="1"/>
</dbReference>
<evidence type="ECO:0000256" key="1">
    <source>
        <dbReference type="ARBA" id="ARBA00004377"/>
    </source>
</evidence>
<evidence type="ECO:0000313" key="12">
    <source>
        <dbReference type="EMBL" id="PKQ80870.1"/>
    </source>
</evidence>
<evidence type="ECO:0000256" key="7">
    <source>
        <dbReference type="ARBA" id="ARBA00022989"/>
    </source>
</evidence>
<evidence type="ECO:0000256" key="5">
    <source>
        <dbReference type="ARBA" id="ARBA00022519"/>
    </source>
</evidence>
<reference evidence="12 13" key="1">
    <citation type="journal article" date="2017" name="Front. Microbiol.">
        <title>Strong Genomic and Phenotypic Heterogeneity in the Aeromonas sobria Species Complex.</title>
        <authorList>
            <person name="Gauthier J."/>
            <person name="Vincent A.T."/>
            <person name="Charette S.J."/>
            <person name="Derome N."/>
        </authorList>
    </citation>
    <scope>NUCLEOTIDE SEQUENCE [LARGE SCALE GENOMIC DNA]</scope>
    <source>
        <strain evidence="12 13">JF2635</strain>
    </source>
</reference>
<feature type="transmembrane region" description="Helical" evidence="9">
    <location>
        <begin position="38"/>
        <end position="55"/>
    </location>
</feature>
<dbReference type="Gene3D" id="2.40.50.100">
    <property type="match status" value="1"/>
</dbReference>
<proteinExistence type="inferred from homology"/>
<comment type="similarity">
    <text evidence="2 9">Belongs to the membrane fusion protein (MFP) (TC 8.A.1) family.</text>
</comment>
<dbReference type="GO" id="GO:0005886">
    <property type="term" value="C:plasma membrane"/>
    <property type="evidence" value="ECO:0007669"/>
    <property type="project" value="UniProtKB-SubCell"/>
</dbReference>
<dbReference type="PRINTS" id="PR01490">
    <property type="entry name" value="RTXTOXIND"/>
</dbReference>
<name>A0A2N3J4C1_AERSO</name>
<organism evidence="12 13">
    <name type="scientific">Aeromonas sobria</name>
    <dbReference type="NCBI Taxonomy" id="646"/>
    <lineage>
        <taxon>Bacteria</taxon>
        <taxon>Pseudomonadati</taxon>
        <taxon>Pseudomonadota</taxon>
        <taxon>Gammaproteobacteria</taxon>
        <taxon>Aeromonadales</taxon>
        <taxon>Aeromonadaceae</taxon>
        <taxon>Aeromonas</taxon>
    </lineage>
</organism>
<dbReference type="Proteomes" id="UP000233526">
    <property type="component" value="Unassembled WGS sequence"/>
</dbReference>
<keyword evidence="6 9" id="KW-0812">Transmembrane</keyword>
<dbReference type="GO" id="GO:0015031">
    <property type="term" value="P:protein transport"/>
    <property type="evidence" value="ECO:0007669"/>
    <property type="project" value="InterPro"/>
</dbReference>
<evidence type="ECO:0000256" key="4">
    <source>
        <dbReference type="ARBA" id="ARBA00022475"/>
    </source>
</evidence>